<gene>
    <name evidence="3" type="ORF">OWR29_04540</name>
</gene>
<sequence>MPMDSVPPPPIALTGPYATEVSPTLVQQAESIRRGELSSRELTRMYLERIEALDGRDTLNAYILSRGDEVLAQAATLDELQACGKMLGPLHGIPLAIKDNLFTAGTATSNGTSVLRDFVPRHDATVVRHLRTAGALVLGKTGMHECAFGITSDNPHFGAVRNPYDPSRIPGGSSGGSGAAVAARLCSAAVGTDTGGSVRIPAALCGVAGIKPTLGRAGRGRSFGLAWSCDVPGPIARTVEDAAVLLRVMSAGPDKHDPAAVSGPDIGDDPVQLRGLRIGVPQGYFAEDNAPDVDGVLAQTHKLLEQAGAILVPVTVNDVEKAIPAGFLTVLPEFVVQLAEALRTAGIEGGIAGHLDEFGPDVRAALASQVGPEPQIVPGFAYAEAVGRTIPAVRRGFADALADVDVLLTPTTPATAAPIAEAVTMQHNGRPLDTFATFIRYTFAVSVSGLPAVSAPAGVDSSGLPVGVQFIGPAWSEGRLIGVARAYESLRWSASR</sequence>
<organism evidence="3 4">
    <name type="scientific">Paractinoplanes pyxinae</name>
    <dbReference type="NCBI Taxonomy" id="2997416"/>
    <lineage>
        <taxon>Bacteria</taxon>
        <taxon>Bacillati</taxon>
        <taxon>Actinomycetota</taxon>
        <taxon>Actinomycetes</taxon>
        <taxon>Micromonosporales</taxon>
        <taxon>Micromonosporaceae</taxon>
        <taxon>Paractinoplanes</taxon>
    </lineage>
</organism>
<feature type="domain" description="Amidase" evidence="2">
    <location>
        <begin position="41"/>
        <end position="480"/>
    </location>
</feature>
<evidence type="ECO:0000256" key="1">
    <source>
        <dbReference type="ARBA" id="ARBA00009199"/>
    </source>
</evidence>
<keyword evidence="4" id="KW-1185">Reference proteome</keyword>
<dbReference type="PROSITE" id="PS00571">
    <property type="entry name" value="AMIDASES"/>
    <property type="match status" value="1"/>
</dbReference>
<dbReference type="EMBL" id="JAPNTZ010000001">
    <property type="protein sequence ID" value="MCY1137257.1"/>
    <property type="molecule type" value="Genomic_DNA"/>
</dbReference>
<evidence type="ECO:0000259" key="2">
    <source>
        <dbReference type="Pfam" id="PF01425"/>
    </source>
</evidence>
<dbReference type="SUPFAM" id="SSF75304">
    <property type="entry name" value="Amidase signature (AS) enzymes"/>
    <property type="match status" value="1"/>
</dbReference>
<dbReference type="Proteomes" id="UP001151002">
    <property type="component" value="Unassembled WGS sequence"/>
</dbReference>
<dbReference type="PANTHER" id="PTHR11895">
    <property type="entry name" value="TRANSAMIDASE"/>
    <property type="match status" value="1"/>
</dbReference>
<dbReference type="InterPro" id="IPR036928">
    <property type="entry name" value="AS_sf"/>
</dbReference>
<evidence type="ECO:0000313" key="4">
    <source>
        <dbReference type="Proteomes" id="UP001151002"/>
    </source>
</evidence>
<protein>
    <submittedName>
        <fullName evidence="3">Amidase family protein</fullName>
    </submittedName>
</protein>
<comment type="caution">
    <text evidence="3">The sequence shown here is derived from an EMBL/GenBank/DDBJ whole genome shotgun (WGS) entry which is preliminary data.</text>
</comment>
<name>A0ABT4ASN1_9ACTN</name>
<dbReference type="InterPro" id="IPR000120">
    <property type="entry name" value="Amidase"/>
</dbReference>
<reference evidence="3" key="1">
    <citation type="submission" date="2022-11" db="EMBL/GenBank/DDBJ databases">
        <authorList>
            <person name="Somphong A."/>
            <person name="Phongsopitanun W."/>
        </authorList>
    </citation>
    <scope>NUCLEOTIDE SEQUENCE</scope>
    <source>
        <strain evidence="3">Pm04-4</strain>
    </source>
</reference>
<dbReference type="Pfam" id="PF01425">
    <property type="entry name" value="Amidase"/>
    <property type="match status" value="1"/>
</dbReference>
<evidence type="ECO:0000313" key="3">
    <source>
        <dbReference type="EMBL" id="MCY1137257.1"/>
    </source>
</evidence>
<proteinExistence type="inferred from homology"/>
<dbReference type="RefSeq" id="WP_267561123.1">
    <property type="nucleotide sequence ID" value="NZ_JAPNTZ010000001.1"/>
</dbReference>
<dbReference type="Gene3D" id="3.90.1300.10">
    <property type="entry name" value="Amidase signature (AS) domain"/>
    <property type="match status" value="1"/>
</dbReference>
<dbReference type="PANTHER" id="PTHR11895:SF7">
    <property type="entry name" value="GLUTAMYL-TRNA(GLN) AMIDOTRANSFERASE SUBUNIT A, MITOCHONDRIAL"/>
    <property type="match status" value="1"/>
</dbReference>
<dbReference type="InterPro" id="IPR020556">
    <property type="entry name" value="Amidase_CS"/>
</dbReference>
<accession>A0ABT4ASN1</accession>
<comment type="similarity">
    <text evidence="1">Belongs to the amidase family.</text>
</comment>
<dbReference type="InterPro" id="IPR023631">
    <property type="entry name" value="Amidase_dom"/>
</dbReference>